<dbReference type="Pfam" id="PF13191">
    <property type="entry name" value="AAA_16"/>
    <property type="match status" value="1"/>
</dbReference>
<dbReference type="PROSITE" id="PS50043">
    <property type="entry name" value="HTH_LUXR_2"/>
    <property type="match status" value="1"/>
</dbReference>
<dbReference type="InterPro" id="IPR011990">
    <property type="entry name" value="TPR-like_helical_dom_sf"/>
</dbReference>
<sequence length="961" mass="100648">MPVLPPAPAGAAPALVGRDEELAALDAALAAASRGTSGGVLVEADAGVGKSRLVAELVEHARSAGGTVLLGHCASGGGEALPYLPFVEALEPLRGSGSAPAFWSATAPGEAAVDLSQLQLFDTVAAALVAASRSAPVLLVLEDLHWADAASRDLLTYLLRRVRDERLLVVATVRTDDLHRRHPLRPVLSELGRLPGVQRVLLEPFSGEETAHFLRALAGRDLPPATVRRIHGRSEGNAYYAAELLLAGPARGGRLPSGLADVVLTRLETLPSPVSDLVRTAAVGGRRVRHDLLAAVTGLPAPELEARLRDAVAFRVLEPDGDEGYAFRHALLHEALLDDLLPGERVRWHAAYADAIATHGLAPAARLAHHARQSNDLPRALVAGLAAADEAERLRAPGQAWRHLEEALPLWRSVPDAHERTGTTLLAVTVRASRLAASAGEVARSALTALDAVDLLPDDATPAQAAEVHQQCASALWACDRFEEGIAQARLAVARGGDDPQARHAVAWAAAVAARCLLGLDRFAESQAQAQLALDLARADDLASAEADALITLAGLDNLAGRLADADALFTRAAATAEAGGHLGTSLRARYNLAADRYDRGDLRGAAQVLDSSCAWAATVGLSWSPYGLTLLSLQARTSFVTGEFDRALAQARALGPQAPVLAALPVGIVAAEVLAARGAFEEAEAVLEPDWFDDVEEGLPAAAARAEVLRGRGDAAGAASVLLEALGSFPGIEHPQHLLGLRLGAQAVGALADAGSRDDALVRGVQERVAELLTLGQPRAGVLGPEGRAWTDVLGAEVARFRGAPPAEQVLAWERVVEAFGYGNVPERARSRWRLAEALVAAGRREDALPVLQEARRTAERLHAKPLVAVLDDLARRARVAGPAPLPGRGPLTPRELQVLELLAAGRTNRQVGEALFMAEKTASVHVSRIFAKLGASSRAEAVSIGLRSGILTGPDPDGE</sequence>
<gene>
    <name evidence="4" type="ORF">AB1207_02450</name>
</gene>
<dbReference type="PRINTS" id="PR00038">
    <property type="entry name" value="HTHLUXR"/>
</dbReference>
<dbReference type="Pfam" id="PF00196">
    <property type="entry name" value="GerE"/>
    <property type="match status" value="1"/>
</dbReference>
<evidence type="ECO:0000256" key="2">
    <source>
        <dbReference type="ARBA" id="ARBA00022840"/>
    </source>
</evidence>
<evidence type="ECO:0000313" key="5">
    <source>
        <dbReference type="Proteomes" id="UP001555826"/>
    </source>
</evidence>
<feature type="domain" description="HTH luxR-type" evidence="3">
    <location>
        <begin position="886"/>
        <end position="951"/>
    </location>
</feature>
<dbReference type="InterPro" id="IPR016032">
    <property type="entry name" value="Sig_transdc_resp-reg_C-effctor"/>
</dbReference>
<accession>A0ABV3P1V1</accession>
<keyword evidence="2" id="KW-0067">ATP-binding</keyword>
<proteinExistence type="predicted"/>
<reference evidence="4 5" key="1">
    <citation type="submission" date="2024-07" db="EMBL/GenBank/DDBJ databases">
        <authorList>
            <person name="Thanompreechachai J."/>
            <person name="Duangmal K."/>
        </authorList>
    </citation>
    <scope>NUCLEOTIDE SEQUENCE [LARGE SCALE GENOMIC DNA]</scope>
    <source>
        <strain evidence="4 5">KCTC 19886</strain>
    </source>
</reference>
<dbReference type="InterPro" id="IPR027417">
    <property type="entry name" value="P-loop_NTPase"/>
</dbReference>
<protein>
    <submittedName>
        <fullName evidence="4">AAA family ATPase</fullName>
    </submittedName>
</protein>
<dbReference type="Gene3D" id="1.10.10.10">
    <property type="entry name" value="Winged helix-like DNA-binding domain superfamily/Winged helix DNA-binding domain"/>
    <property type="match status" value="1"/>
</dbReference>
<keyword evidence="5" id="KW-1185">Reference proteome</keyword>
<evidence type="ECO:0000313" key="4">
    <source>
        <dbReference type="EMBL" id="MEW9263600.1"/>
    </source>
</evidence>
<dbReference type="Proteomes" id="UP001555826">
    <property type="component" value="Unassembled WGS sequence"/>
</dbReference>
<organism evidence="4 5">
    <name type="scientific">Kineococcus endophyticus</name>
    <dbReference type="NCBI Taxonomy" id="1181883"/>
    <lineage>
        <taxon>Bacteria</taxon>
        <taxon>Bacillati</taxon>
        <taxon>Actinomycetota</taxon>
        <taxon>Actinomycetes</taxon>
        <taxon>Kineosporiales</taxon>
        <taxon>Kineosporiaceae</taxon>
        <taxon>Kineococcus</taxon>
    </lineage>
</organism>
<comment type="caution">
    <text evidence="4">The sequence shown here is derived from an EMBL/GenBank/DDBJ whole genome shotgun (WGS) entry which is preliminary data.</text>
</comment>
<keyword evidence="1" id="KW-0547">Nucleotide-binding</keyword>
<dbReference type="SUPFAM" id="SSF48452">
    <property type="entry name" value="TPR-like"/>
    <property type="match status" value="1"/>
</dbReference>
<dbReference type="SMART" id="SM00421">
    <property type="entry name" value="HTH_LUXR"/>
    <property type="match status" value="1"/>
</dbReference>
<dbReference type="InterPro" id="IPR000792">
    <property type="entry name" value="Tscrpt_reg_LuxR_C"/>
</dbReference>
<dbReference type="Gene3D" id="1.25.40.10">
    <property type="entry name" value="Tetratricopeptide repeat domain"/>
    <property type="match status" value="2"/>
</dbReference>
<dbReference type="InterPro" id="IPR036388">
    <property type="entry name" value="WH-like_DNA-bd_sf"/>
</dbReference>
<evidence type="ECO:0000259" key="3">
    <source>
        <dbReference type="PROSITE" id="PS50043"/>
    </source>
</evidence>
<evidence type="ECO:0000256" key="1">
    <source>
        <dbReference type="ARBA" id="ARBA00022741"/>
    </source>
</evidence>
<dbReference type="CDD" id="cd06170">
    <property type="entry name" value="LuxR_C_like"/>
    <property type="match status" value="1"/>
</dbReference>
<dbReference type="PANTHER" id="PTHR16305">
    <property type="entry name" value="TESTICULAR SOLUBLE ADENYLYL CYCLASE"/>
    <property type="match status" value="1"/>
</dbReference>
<dbReference type="SUPFAM" id="SSF46894">
    <property type="entry name" value="C-terminal effector domain of the bipartite response regulators"/>
    <property type="match status" value="1"/>
</dbReference>
<dbReference type="RefSeq" id="WP_367636207.1">
    <property type="nucleotide sequence ID" value="NZ_JBFNQN010000002.1"/>
</dbReference>
<dbReference type="SUPFAM" id="SSF52540">
    <property type="entry name" value="P-loop containing nucleoside triphosphate hydrolases"/>
    <property type="match status" value="1"/>
</dbReference>
<dbReference type="PANTHER" id="PTHR16305:SF35">
    <property type="entry name" value="TRANSCRIPTIONAL ACTIVATOR DOMAIN"/>
    <property type="match status" value="1"/>
</dbReference>
<dbReference type="InterPro" id="IPR041664">
    <property type="entry name" value="AAA_16"/>
</dbReference>
<name>A0ABV3P1V1_9ACTN</name>
<dbReference type="EMBL" id="JBFNQN010000002">
    <property type="protein sequence ID" value="MEW9263600.1"/>
    <property type="molecule type" value="Genomic_DNA"/>
</dbReference>